<gene>
    <name evidence="8" type="ORF">CVLEPA_LOCUS1127</name>
</gene>
<dbReference type="SUPFAM" id="SSF103657">
    <property type="entry name" value="BAR/IMD domain-like"/>
    <property type="match status" value="1"/>
</dbReference>
<feature type="compositionally biased region" description="Low complexity" evidence="4">
    <location>
        <begin position="843"/>
        <end position="858"/>
    </location>
</feature>
<feature type="domain" description="Rho-GAP" evidence="7">
    <location>
        <begin position="415"/>
        <end position="600"/>
    </location>
</feature>
<feature type="region of interest" description="Disordered" evidence="4">
    <location>
        <begin position="634"/>
        <end position="703"/>
    </location>
</feature>
<evidence type="ECO:0008006" key="10">
    <source>
        <dbReference type="Google" id="ProtNLM"/>
    </source>
</evidence>
<dbReference type="PANTHER" id="PTHR12552:SF1">
    <property type="entry name" value="RHO GTPASE-ACTIVATING PROTEIN GRAF"/>
    <property type="match status" value="1"/>
</dbReference>
<evidence type="ECO:0000256" key="4">
    <source>
        <dbReference type="SAM" id="MobiDB-lite"/>
    </source>
</evidence>
<evidence type="ECO:0000256" key="2">
    <source>
        <dbReference type="ARBA" id="ARBA00022468"/>
    </source>
</evidence>
<dbReference type="Gene3D" id="1.20.1270.60">
    <property type="entry name" value="Arfaptin homology (AH) domain/BAR domain"/>
    <property type="match status" value="1"/>
</dbReference>
<dbReference type="InterPro" id="IPR008936">
    <property type="entry name" value="Rho_GTPase_activation_prot"/>
</dbReference>
<dbReference type="InterPro" id="IPR027267">
    <property type="entry name" value="AH/BAR_dom_sf"/>
</dbReference>
<name>A0ABP0EYH6_CLALP</name>
<dbReference type="InterPro" id="IPR000198">
    <property type="entry name" value="RhoGAP_dom"/>
</dbReference>
<dbReference type="PROSITE" id="PS50003">
    <property type="entry name" value="PH_DOMAIN"/>
    <property type="match status" value="1"/>
</dbReference>
<dbReference type="Gene3D" id="1.10.555.10">
    <property type="entry name" value="Rho GTPase activation protein"/>
    <property type="match status" value="1"/>
</dbReference>
<dbReference type="CDD" id="cd01249">
    <property type="entry name" value="BAR-PH_GRAF_family"/>
    <property type="match status" value="1"/>
</dbReference>
<protein>
    <recommendedName>
        <fullName evidence="10">Rho GTPase-activating protein 26</fullName>
    </recommendedName>
</protein>
<dbReference type="InterPro" id="IPR004148">
    <property type="entry name" value="BAR_dom"/>
</dbReference>
<dbReference type="InterPro" id="IPR047225">
    <property type="entry name" value="PH_GRAF"/>
</dbReference>
<feature type="compositionally biased region" description="Basic residues" evidence="4">
    <location>
        <begin position="923"/>
        <end position="936"/>
    </location>
</feature>
<dbReference type="InterPro" id="IPR011993">
    <property type="entry name" value="PH-like_dom_sf"/>
</dbReference>
<evidence type="ECO:0000259" key="6">
    <source>
        <dbReference type="PROSITE" id="PS50003"/>
    </source>
</evidence>
<keyword evidence="9" id="KW-1185">Reference proteome</keyword>
<feature type="region of interest" description="Disordered" evidence="4">
    <location>
        <begin position="779"/>
        <end position="1027"/>
    </location>
</feature>
<feature type="compositionally biased region" description="Polar residues" evidence="4">
    <location>
        <begin position="819"/>
        <end position="842"/>
    </location>
</feature>
<feature type="compositionally biased region" description="Basic and acidic residues" evidence="4">
    <location>
        <begin position="779"/>
        <end position="816"/>
    </location>
</feature>
<dbReference type="SUPFAM" id="SSF50729">
    <property type="entry name" value="PH domain-like"/>
    <property type="match status" value="1"/>
</dbReference>
<dbReference type="CDD" id="cd07602">
    <property type="entry name" value="BAR_RhoGAP_OPHN1-like"/>
    <property type="match status" value="1"/>
</dbReference>
<dbReference type="InterPro" id="IPR001849">
    <property type="entry name" value="PH_domain"/>
</dbReference>
<dbReference type="PROSITE" id="PS50002">
    <property type="entry name" value="SH3"/>
    <property type="match status" value="1"/>
</dbReference>
<keyword evidence="2" id="KW-0343">GTPase activation</keyword>
<dbReference type="SUPFAM" id="SSF48350">
    <property type="entry name" value="GTPase activation domain, GAP"/>
    <property type="match status" value="1"/>
</dbReference>
<dbReference type="Pfam" id="PF00018">
    <property type="entry name" value="SH3_1"/>
    <property type="match status" value="1"/>
</dbReference>
<reference evidence="8 9" key="1">
    <citation type="submission" date="2024-02" db="EMBL/GenBank/DDBJ databases">
        <authorList>
            <person name="Daric V."/>
            <person name="Darras S."/>
        </authorList>
    </citation>
    <scope>NUCLEOTIDE SEQUENCE [LARGE SCALE GENOMIC DNA]</scope>
</reference>
<dbReference type="Gene3D" id="2.30.29.30">
    <property type="entry name" value="Pleckstrin-homology domain (PH domain)/Phosphotyrosine-binding domain (PTB)"/>
    <property type="match status" value="1"/>
</dbReference>
<feature type="compositionally biased region" description="Polar residues" evidence="4">
    <location>
        <begin position="671"/>
        <end position="698"/>
    </location>
</feature>
<dbReference type="Pfam" id="PF00620">
    <property type="entry name" value="RhoGAP"/>
    <property type="match status" value="1"/>
</dbReference>
<dbReference type="PANTHER" id="PTHR12552">
    <property type="entry name" value="OLIGOPHRENIN 1"/>
    <property type="match status" value="1"/>
</dbReference>
<feature type="compositionally biased region" description="Low complexity" evidence="4">
    <location>
        <begin position="991"/>
        <end position="1012"/>
    </location>
</feature>
<sequence>MVLHPLEFAECYLDSPWFRKSIQDYEEELERTNTQIKHLIKDGKNMLQASRTQSKMMTMFNDRLQNFQFECIGENLTDDEKGIAGSLKEFGLMLHEVAREWDNTIERSETLLIKPLEAFRKEHIHSYRDAKKSFEKASERYYKQLEHTLGLSHKKKEQHLQVSDKDLLAYKKAFHREALSYVYKLQEVEERKKFEFVEHLLMFMQVYFNFFHQSHETANDCKDYMKDLQMRLVATREQFEGTRDKTQTLMRSIEDQADSEDKQIQLAGGQRWSRAGYLFLMEKNPLSARLTSKWSRYFCMYTEANKLFQMMSANSSSSNVVASSMGALNLGNSNSSTNSSLAGPMIVKTCTRRITDSIDKRFCFDLELEDTAGKQHNVTMQATSDPDRKRWMSVMDGKEPDYIQTKDFLKTEYQYQLNDLGFDCVKQLIAEIERRGVDHEGIYRLVGVMSKVDLLLRKANSPATASNMDYSNDDEWEINTLTSALKSFFRKLPEPVMTYDLHRDFINAAKCETHEDRVAKVMTLVNKLPEKNKKVLSLLTEHLQKVQSCSEKNKMTAQNLGVCFGPTLMKDKQETVQSILEIKFSNIIVEILIEERQLMFGGGEDENFGNNIGNASPKPSAKPTYIARLPSQRLKQRPRGMYEATSVPSLLEEDSESALTPKSKFARSRAFRSNQGRTSPNTKAKTNSKVFRQPSMSSSDEDGYGHISPLDLNLNLKGLTTLSDSSPAVLESIAPPIAERISKEEWTPNGGLEASTITEELPNIPPRTSLMLQPFRERSLEDTLSDEPSRVKDETFLKQNVKKDSQRDFKVPEPKKRVSSFTRTKPQKTSNSKAPTYATVQKNNNNSSSAPNSSNSSSERSIPAKPKSLHLSTSLKTRKKKLLASMKEGLSSPAVPVKYSRKKINSEPKLKSPAGDSSLSRPSIKKSQRVTTRPKPKIIPNSFTARELNDDEILEDNSRPTPGERPVSSKPNMPPSRPAIPNKDFVRSRPRSSPVIRQDPDSPVSPTSPVNSEPQSPETESECTDEDVVLKVARTLYECRAEHESELSFHPGQMIKDVRMTEEPGWLMGVLNGKVGLVPRNYIEFL</sequence>
<dbReference type="SUPFAM" id="SSF50044">
    <property type="entry name" value="SH3-domain"/>
    <property type="match status" value="1"/>
</dbReference>
<dbReference type="PROSITE" id="PS50238">
    <property type="entry name" value="RHOGAP"/>
    <property type="match status" value="1"/>
</dbReference>
<evidence type="ECO:0000259" key="7">
    <source>
        <dbReference type="PROSITE" id="PS50238"/>
    </source>
</evidence>
<dbReference type="InterPro" id="IPR001452">
    <property type="entry name" value="SH3_domain"/>
</dbReference>
<dbReference type="InterPro" id="IPR036028">
    <property type="entry name" value="SH3-like_dom_sf"/>
</dbReference>
<evidence type="ECO:0000259" key="5">
    <source>
        <dbReference type="PROSITE" id="PS50002"/>
    </source>
</evidence>
<evidence type="ECO:0000313" key="9">
    <source>
        <dbReference type="Proteomes" id="UP001642483"/>
    </source>
</evidence>
<evidence type="ECO:0000313" key="8">
    <source>
        <dbReference type="EMBL" id="CAK8672136.1"/>
    </source>
</evidence>
<accession>A0ABP0EYH6</accession>
<dbReference type="Gene3D" id="2.30.30.40">
    <property type="entry name" value="SH3 Domains"/>
    <property type="match status" value="1"/>
</dbReference>
<organism evidence="8 9">
    <name type="scientific">Clavelina lepadiformis</name>
    <name type="common">Light-bulb sea squirt</name>
    <name type="synonym">Ascidia lepadiformis</name>
    <dbReference type="NCBI Taxonomy" id="159417"/>
    <lineage>
        <taxon>Eukaryota</taxon>
        <taxon>Metazoa</taxon>
        <taxon>Chordata</taxon>
        <taxon>Tunicata</taxon>
        <taxon>Ascidiacea</taxon>
        <taxon>Aplousobranchia</taxon>
        <taxon>Clavelinidae</taxon>
        <taxon>Clavelina</taxon>
    </lineage>
</organism>
<comment type="caution">
    <text evidence="8">The sequence shown here is derived from an EMBL/GenBank/DDBJ whole genome shotgun (WGS) entry which is preliminary data.</text>
</comment>
<evidence type="ECO:0000256" key="3">
    <source>
        <dbReference type="PROSITE-ProRule" id="PRU00192"/>
    </source>
</evidence>
<proteinExistence type="predicted"/>
<feature type="domain" description="PH" evidence="6">
    <location>
        <begin position="271"/>
        <end position="400"/>
    </location>
</feature>
<dbReference type="InterPro" id="IPR047234">
    <property type="entry name" value="GRAF_fam"/>
</dbReference>
<keyword evidence="1 3" id="KW-0728">SH3 domain</keyword>
<dbReference type="SMART" id="SM00326">
    <property type="entry name" value="SH3"/>
    <property type="match status" value="1"/>
</dbReference>
<dbReference type="Proteomes" id="UP001642483">
    <property type="component" value="Unassembled WGS sequence"/>
</dbReference>
<evidence type="ECO:0000256" key="1">
    <source>
        <dbReference type="ARBA" id="ARBA00022443"/>
    </source>
</evidence>
<feature type="domain" description="SH3" evidence="5">
    <location>
        <begin position="1028"/>
        <end position="1086"/>
    </location>
</feature>
<dbReference type="EMBL" id="CAWYQH010000001">
    <property type="protein sequence ID" value="CAK8672136.1"/>
    <property type="molecule type" value="Genomic_DNA"/>
</dbReference>
<dbReference type="SMART" id="SM00324">
    <property type="entry name" value="RhoGAP"/>
    <property type="match status" value="1"/>
</dbReference>
<dbReference type="Pfam" id="PF16746">
    <property type="entry name" value="BAR_3"/>
    <property type="match status" value="1"/>
</dbReference>
<dbReference type="CDD" id="cd11882">
    <property type="entry name" value="SH3_GRAF-like"/>
    <property type="match status" value="1"/>
</dbReference>